<dbReference type="EMBL" id="BOQN01000041">
    <property type="protein sequence ID" value="GIM91240.1"/>
    <property type="molecule type" value="Genomic_DNA"/>
</dbReference>
<evidence type="ECO:0000313" key="1">
    <source>
        <dbReference type="EMBL" id="GIM91240.1"/>
    </source>
</evidence>
<gene>
    <name evidence="1" type="ORF">Ato02nite_030330</name>
</gene>
<dbReference type="InterPro" id="IPR052022">
    <property type="entry name" value="26kDa_periplasmic_antigen"/>
</dbReference>
<dbReference type="Gene3D" id="3.30.70.2970">
    <property type="entry name" value="Protein of unknown function (DUF541), domain 2"/>
    <property type="match status" value="1"/>
</dbReference>
<dbReference type="PANTHER" id="PTHR34387">
    <property type="entry name" value="SLR1258 PROTEIN"/>
    <property type="match status" value="1"/>
</dbReference>
<dbReference type="RefSeq" id="WP_213007149.1">
    <property type="nucleotide sequence ID" value="NZ_BOQN01000041.1"/>
</dbReference>
<organism evidence="1 2">
    <name type="scientific">Paractinoplanes toevensis</name>
    <dbReference type="NCBI Taxonomy" id="571911"/>
    <lineage>
        <taxon>Bacteria</taxon>
        <taxon>Bacillati</taxon>
        <taxon>Actinomycetota</taxon>
        <taxon>Actinomycetes</taxon>
        <taxon>Micromonosporales</taxon>
        <taxon>Micromonosporaceae</taxon>
        <taxon>Paractinoplanes</taxon>
    </lineage>
</organism>
<dbReference type="PANTHER" id="PTHR34387:SF1">
    <property type="entry name" value="PERIPLASMIC IMMUNOGENIC PROTEIN"/>
    <property type="match status" value="1"/>
</dbReference>
<evidence type="ECO:0008006" key="3">
    <source>
        <dbReference type="Google" id="ProtNLM"/>
    </source>
</evidence>
<name>A0A919TB75_9ACTN</name>
<keyword evidence="2" id="KW-1185">Reference proteome</keyword>
<sequence>MQPTIVVRGEAIREVTPELAVFSLTVSARGRDKDAVLAHLTERAAALRAALDGYGPAIERRETTAVQVFPDFKKAGDRPVAWTGSTGTTVTVADFAALGEMLPALAGLDQASLAGPWWQMRPGSTAGAEVRRAAIVDALDRAREYAAAVGSRIDRLVEISDELAGGGGFQPIMARSAMAADATLPLDPQVQTVQASVIVRVTITDPDLSGK</sequence>
<accession>A0A919TB75</accession>
<dbReference type="AlphaFoldDB" id="A0A919TB75"/>
<reference evidence="1 2" key="1">
    <citation type="submission" date="2021-03" db="EMBL/GenBank/DDBJ databases">
        <title>Whole genome shotgun sequence of Actinoplanes toevensis NBRC 105298.</title>
        <authorList>
            <person name="Komaki H."/>
            <person name="Tamura T."/>
        </authorList>
    </citation>
    <scope>NUCLEOTIDE SEQUENCE [LARGE SCALE GENOMIC DNA]</scope>
    <source>
        <strain evidence="1 2">NBRC 105298</strain>
    </source>
</reference>
<protein>
    <recommendedName>
        <fullName evidence="3">SIMPL domain-containing protein</fullName>
    </recommendedName>
</protein>
<dbReference type="InterPro" id="IPR007497">
    <property type="entry name" value="SIMPL/DUF541"/>
</dbReference>
<dbReference type="Pfam" id="PF04402">
    <property type="entry name" value="SIMPL"/>
    <property type="match status" value="1"/>
</dbReference>
<comment type="caution">
    <text evidence="1">The sequence shown here is derived from an EMBL/GenBank/DDBJ whole genome shotgun (WGS) entry which is preliminary data.</text>
</comment>
<evidence type="ECO:0000313" key="2">
    <source>
        <dbReference type="Proteomes" id="UP000677082"/>
    </source>
</evidence>
<dbReference type="Proteomes" id="UP000677082">
    <property type="component" value="Unassembled WGS sequence"/>
</dbReference>
<dbReference type="Gene3D" id="3.30.110.170">
    <property type="entry name" value="Protein of unknown function (DUF541), domain 1"/>
    <property type="match status" value="1"/>
</dbReference>
<proteinExistence type="predicted"/>
<dbReference type="GO" id="GO:0006974">
    <property type="term" value="P:DNA damage response"/>
    <property type="evidence" value="ECO:0007669"/>
    <property type="project" value="TreeGrafter"/>
</dbReference>